<comment type="caution">
    <text evidence="2">The sequence shown here is derived from an EMBL/GenBank/DDBJ whole genome shotgun (WGS) entry which is preliminary data.</text>
</comment>
<proteinExistence type="predicted"/>
<gene>
    <name evidence="2" type="ORF">J529_3938</name>
</gene>
<dbReference type="AlphaFoldDB" id="A0A009SEJ6"/>
<protein>
    <submittedName>
        <fullName evidence="2">Putative phage protein</fullName>
    </submittedName>
</protein>
<accession>A0A009SEJ6</accession>
<dbReference type="PATRIC" id="fig|1310630.3.peg.3782"/>
<evidence type="ECO:0000313" key="3">
    <source>
        <dbReference type="Proteomes" id="UP000020735"/>
    </source>
</evidence>
<feature type="domain" description="ABC-three component systems C-terminal" evidence="1">
    <location>
        <begin position="253"/>
        <end position="381"/>
    </location>
</feature>
<name>A0A009SEJ6_ACIBA</name>
<evidence type="ECO:0000313" key="2">
    <source>
        <dbReference type="EMBL" id="EXC44998.1"/>
    </source>
</evidence>
<organism evidence="2 3">
    <name type="scientific">Acinetobacter baumannii 99063</name>
    <dbReference type="NCBI Taxonomy" id="1310630"/>
    <lineage>
        <taxon>Bacteria</taxon>
        <taxon>Pseudomonadati</taxon>
        <taxon>Pseudomonadota</taxon>
        <taxon>Gammaproteobacteria</taxon>
        <taxon>Moraxellales</taxon>
        <taxon>Moraxellaceae</taxon>
        <taxon>Acinetobacter</taxon>
        <taxon>Acinetobacter calcoaceticus/baumannii complex</taxon>
    </lineage>
</organism>
<reference evidence="2 3" key="1">
    <citation type="submission" date="2014-02" db="EMBL/GenBank/DDBJ databases">
        <title>Comparative genomics and transcriptomics to identify genetic mechanisms underlying the emergence of carbapenem resistant Acinetobacter baumannii (CRAb).</title>
        <authorList>
            <person name="Harris A.D."/>
            <person name="Johnson K.J."/>
            <person name="George J."/>
            <person name="Shefchek K."/>
            <person name="Daugherty S.C."/>
            <person name="Parankush S."/>
            <person name="Sadzewicz L."/>
            <person name="Tallon L."/>
            <person name="Sengamalay N."/>
            <person name="Hazen T.H."/>
            <person name="Rasko D.A."/>
        </authorList>
    </citation>
    <scope>NUCLEOTIDE SEQUENCE [LARGE SCALE GENOMIC DNA]</scope>
    <source>
        <strain evidence="2 3">99063</strain>
    </source>
</reference>
<evidence type="ECO:0000259" key="1">
    <source>
        <dbReference type="Pfam" id="PF20282"/>
    </source>
</evidence>
<sequence length="381" mass="43612">MQFVIHYLLICLTIISSKIDMTDALQFEDYDPPTNLDSIQTNFNVQFGRIVPPLQQIKLFSPADWEEFTREWAYSQKDLYTQVVRESGGNDMGIDVAGFTDDQGTKGIWDNFQCKHYNKALAPTQVYVEFGKMIWHSFQKQFVPPRKYYFVAPQGCGMSLSRLLRSPIELKNELEANWGKYCEDAITSTQKIELVGNFKKYFDSFDFSIFASKDPLDLVTEHRQTPFHAVRFGGGLNQRPKPLSPPNIINAKESNYIKKLLGVYEEQVGQTSLTTQTIVQYSKWARHLDKQREHFYCAESLKNFSRDNVPNGTFENLQREILDGVEHLTYATYPDKLTSMNTIISQAGSLGLSANPLISVVHVSDKNGICHQLANDDVLDW</sequence>
<dbReference type="Pfam" id="PF20282">
    <property type="entry name" value="CTD6"/>
    <property type="match status" value="1"/>
</dbReference>
<dbReference type="InterPro" id="IPR046914">
    <property type="entry name" value="ABC-3C_CTD6"/>
</dbReference>
<dbReference type="EMBL" id="JEXJ01000138">
    <property type="protein sequence ID" value="EXC44998.1"/>
    <property type="molecule type" value="Genomic_DNA"/>
</dbReference>
<dbReference type="Proteomes" id="UP000020735">
    <property type="component" value="Unassembled WGS sequence"/>
</dbReference>